<keyword evidence="10" id="KW-1185">Reference proteome</keyword>
<evidence type="ECO:0000313" key="10">
    <source>
        <dbReference type="Proteomes" id="UP000026915"/>
    </source>
</evidence>
<sequence>MAESFAFNISENVLSKLANIAYQEIRLAWGVQSDLAKLKTTLTTIKAVLLDAEEKQAHDNQLRVWLQELRDACYDADDVLDEFEIEALRKQVVKQRSIGKKVSHFFSSSNPLAFRFKLAHKIKKVTERFVEIAALKNNFHLIERHDGPGHVVRLDRETHSFVQASEVIGRDEEKERFIKMLMQDPADEEDISVLPIVAIGGLGKTALAKLVFNDGRVDGHFGLTMWVCVSDDFDLKRLVLKIIKAGKEGDGDLGNMDLEQLQRVLRHCLNGKKYLLILDDVWNEDNRKWQELKQLLVGGANGSKIVVTTRSNQVGKMVGTIPPHNLEGLPYDQSLSLFLKFAFKGGEEKRHPNLVKIGEEIVRKCKGVPLVVKTLGSLLFSKFSEGEWNRLKDSEMWELMEKENEIFSVLKLSYDQLPPHLKQCFAYCSLFPKDYGFDEVDTVQFWMAHGLIRPSKKNEDLEDIGRQYLNDLLSRCFFQDYEYGLDFIAFKMHDLLHDLALSVAKNECCTINPSEQNIAQGVRHLCLTNCDSPEEGDFKLLNKVRHWRSFRCTDTNIGPSNKSFIEACLKRFQHLRVLDFKRSNLEVLPKRIGDLKHLRYLDLTNNHSIKKLPNSICKLQNLQTLYLDGCDKLEELPRDMGYLTSLRALTITTKQKLLRGLECLKSLRYLFIQDCKNLEYLFEGIENLTSLQLLGISGCRNLISLPYGLKYLTALHTLVIGDCVKLDLNMTLGFKEKEDDNQDYLVGSSLCLLKLVILGPLPKLEALPQWLLQRSANTLKCLFIAECENLTTLSEWHNLTSLEKLEIMDCPKLSTLPEKMQRLKHLTIQECPVLSERCEPEGGEDWPNIAHVSRIYLDGDEVSSKQSSAP</sequence>
<dbReference type="FunFam" id="3.40.50.300:FF:001091">
    <property type="entry name" value="Probable disease resistance protein At1g61300"/>
    <property type="match status" value="1"/>
</dbReference>
<dbReference type="PROSITE" id="PS51450">
    <property type="entry name" value="LRR"/>
    <property type="match status" value="1"/>
</dbReference>
<evidence type="ECO:0000313" key="9">
    <source>
        <dbReference type="EMBL" id="EOY10150.1"/>
    </source>
</evidence>
<gene>
    <name evidence="9" type="ORF">TCM_025523</name>
</gene>
<dbReference type="InParanoid" id="A0A061EYL3"/>
<name>A0A061EYL3_THECC</name>
<dbReference type="eggNOG" id="KOG4658">
    <property type="taxonomic scope" value="Eukaryota"/>
</dbReference>
<keyword evidence="4" id="KW-0067">ATP-binding</keyword>
<dbReference type="Gramene" id="EOY10150">
    <property type="protein sequence ID" value="EOY10150"/>
    <property type="gene ID" value="TCM_025523"/>
</dbReference>
<dbReference type="InterPro" id="IPR032675">
    <property type="entry name" value="LRR_dom_sf"/>
</dbReference>
<dbReference type="GO" id="GO:0051707">
    <property type="term" value="P:response to other organism"/>
    <property type="evidence" value="ECO:0007669"/>
    <property type="project" value="UniProtKB-ARBA"/>
</dbReference>
<dbReference type="CDD" id="cd14798">
    <property type="entry name" value="RX-CC_like"/>
    <property type="match status" value="1"/>
</dbReference>
<feature type="domain" description="NB-ARC" evidence="5">
    <location>
        <begin position="172"/>
        <end position="344"/>
    </location>
</feature>
<dbReference type="SUPFAM" id="SSF52058">
    <property type="entry name" value="L domain-like"/>
    <property type="match status" value="1"/>
</dbReference>
<dbReference type="PRINTS" id="PR00364">
    <property type="entry name" value="DISEASERSIST"/>
</dbReference>
<accession>A0A061EYL3</accession>
<dbReference type="OMA" id="IASEQIC"/>
<evidence type="ECO:0000259" key="8">
    <source>
        <dbReference type="Pfam" id="PF23598"/>
    </source>
</evidence>
<evidence type="ECO:0000256" key="1">
    <source>
        <dbReference type="ARBA" id="ARBA00022737"/>
    </source>
</evidence>
<dbReference type="Gene3D" id="1.10.10.10">
    <property type="entry name" value="Winged helix-like DNA-binding domain superfamily/Winged helix DNA-binding domain"/>
    <property type="match status" value="1"/>
</dbReference>
<dbReference type="InterPro" id="IPR036388">
    <property type="entry name" value="WH-like_DNA-bd_sf"/>
</dbReference>
<dbReference type="SUPFAM" id="SSF52540">
    <property type="entry name" value="P-loop containing nucleoside triphosphate hydrolases"/>
    <property type="match status" value="1"/>
</dbReference>
<keyword evidence="1" id="KW-0677">Repeat</keyword>
<dbReference type="Pfam" id="PF00931">
    <property type="entry name" value="NB-ARC"/>
    <property type="match status" value="1"/>
</dbReference>
<protein>
    <submittedName>
        <fullName evidence="9">Leucine-rich repeat containing protein, putative</fullName>
    </submittedName>
</protein>
<feature type="domain" description="Disease resistance R13L4/SHOC-2-like LRR" evidence="8">
    <location>
        <begin position="567"/>
        <end position="699"/>
    </location>
</feature>
<dbReference type="PANTHER" id="PTHR36766:SF61">
    <property type="entry name" value="NB-ARC DOMAIN DISEASE RESISTANCE PROTEIN"/>
    <property type="match status" value="1"/>
</dbReference>
<dbReference type="Pfam" id="PF18052">
    <property type="entry name" value="Rx_N"/>
    <property type="match status" value="1"/>
</dbReference>
<evidence type="ECO:0000259" key="5">
    <source>
        <dbReference type="Pfam" id="PF00931"/>
    </source>
</evidence>
<evidence type="ECO:0000256" key="2">
    <source>
        <dbReference type="ARBA" id="ARBA00022741"/>
    </source>
</evidence>
<proteinExistence type="predicted"/>
<dbReference type="GO" id="GO:0043531">
    <property type="term" value="F:ADP binding"/>
    <property type="evidence" value="ECO:0007669"/>
    <property type="project" value="InterPro"/>
</dbReference>
<reference evidence="9 10" key="1">
    <citation type="journal article" date="2013" name="Genome Biol.">
        <title>The genome sequence of the most widely cultivated cacao type and its use to identify candidate genes regulating pod color.</title>
        <authorList>
            <person name="Motamayor J.C."/>
            <person name="Mockaitis K."/>
            <person name="Schmutz J."/>
            <person name="Haiminen N."/>
            <person name="Iii D.L."/>
            <person name="Cornejo O."/>
            <person name="Findley S.D."/>
            <person name="Zheng P."/>
            <person name="Utro F."/>
            <person name="Royaert S."/>
            <person name="Saski C."/>
            <person name="Jenkins J."/>
            <person name="Podicheti R."/>
            <person name="Zhao M."/>
            <person name="Scheffler B.E."/>
            <person name="Stack J.C."/>
            <person name="Feltus F.A."/>
            <person name="Mustiga G.M."/>
            <person name="Amores F."/>
            <person name="Phillips W."/>
            <person name="Marelli J.P."/>
            <person name="May G.D."/>
            <person name="Shapiro H."/>
            <person name="Ma J."/>
            <person name="Bustamante C.D."/>
            <person name="Schnell R.J."/>
            <person name="Main D."/>
            <person name="Gilbert D."/>
            <person name="Parida L."/>
            <person name="Kuhn D.N."/>
        </authorList>
    </citation>
    <scope>NUCLEOTIDE SEQUENCE [LARGE SCALE GENOMIC DNA]</scope>
    <source>
        <strain evidence="10">cv. Matina 1-6</strain>
    </source>
</reference>
<dbReference type="InterPro" id="IPR027417">
    <property type="entry name" value="P-loop_NTPase"/>
</dbReference>
<keyword evidence="3" id="KW-0611">Plant defense</keyword>
<evidence type="ECO:0000256" key="4">
    <source>
        <dbReference type="ARBA" id="ARBA00022840"/>
    </source>
</evidence>
<organism evidence="9 10">
    <name type="scientific">Theobroma cacao</name>
    <name type="common">Cacao</name>
    <name type="synonym">Cocoa</name>
    <dbReference type="NCBI Taxonomy" id="3641"/>
    <lineage>
        <taxon>Eukaryota</taxon>
        <taxon>Viridiplantae</taxon>
        <taxon>Streptophyta</taxon>
        <taxon>Embryophyta</taxon>
        <taxon>Tracheophyta</taxon>
        <taxon>Spermatophyta</taxon>
        <taxon>Magnoliopsida</taxon>
        <taxon>eudicotyledons</taxon>
        <taxon>Gunneridae</taxon>
        <taxon>Pentapetalae</taxon>
        <taxon>rosids</taxon>
        <taxon>malvids</taxon>
        <taxon>Malvales</taxon>
        <taxon>Malvaceae</taxon>
        <taxon>Byttnerioideae</taxon>
        <taxon>Theobroma</taxon>
    </lineage>
</organism>
<dbReference type="Proteomes" id="UP000026915">
    <property type="component" value="Chromosome 5"/>
</dbReference>
<dbReference type="InterPro" id="IPR001611">
    <property type="entry name" value="Leu-rich_rpt"/>
</dbReference>
<dbReference type="AlphaFoldDB" id="A0A061EYL3"/>
<dbReference type="FunFam" id="1.10.10.10:FF:000322">
    <property type="entry name" value="Probable disease resistance protein At1g63360"/>
    <property type="match status" value="1"/>
</dbReference>
<dbReference type="Gene3D" id="1.20.5.4130">
    <property type="match status" value="1"/>
</dbReference>
<dbReference type="Gene3D" id="3.40.50.300">
    <property type="entry name" value="P-loop containing nucleotide triphosphate hydrolases"/>
    <property type="match status" value="1"/>
</dbReference>
<dbReference type="HOGENOM" id="CLU_000837_8_1_1"/>
<dbReference type="GO" id="GO:0005524">
    <property type="term" value="F:ATP binding"/>
    <property type="evidence" value="ECO:0007669"/>
    <property type="project" value="UniProtKB-KW"/>
</dbReference>
<dbReference type="Pfam" id="PF23598">
    <property type="entry name" value="LRR_14"/>
    <property type="match status" value="1"/>
</dbReference>
<dbReference type="InterPro" id="IPR058922">
    <property type="entry name" value="WHD_DRP"/>
</dbReference>
<dbReference type="PANTHER" id="PTHR36766">
    <property type="entry name" value="PLANT BROAD-SPECTRUM MILDEW RESISTANCE PROTEIN RPW8"/>
    <property type="match status" value="1"/>
</dbReference>
<dbReference type="Gene3D" id="1.10.8.430">
    <property type="entry name" value="Helical domain of apoptotic protease-activating factors"/>
    <property type="match status" value="1"/>
</dbReference>
<keyword evidence="2" id="KW-0547">Nucleotide-binding</keyword>
<dbReference type="InterPro" id="IPR038005">
    <property type="entry name" value="RX-like_CC"/>
</dbReference>
<dbReference type="GO" id="GO:0006952">
    <property type="term" value="P:defense response"/>
    <property type="evidence" value="ECO:0007669"/>
    <property type="project" value="UniProtKB-KW"/>
</dbReference>
<dbReference type="InterPro" id="IPR041118">
    <property type="entry name" value="Rx_N"/>
</dbReference>
<feature type="domain" description="Disease resistance protein winged helix" evidence="7">
    <location>
        <begin position="430"/>
        <end position="500"/>
    </location>
</feature>
<evidence type="ECO:0000259" key="6">
    <source>
        <dbReference type="Pfam" id="PF18052"/>
    </source>
</evidence>
<evidence type="ECO:0000259" key="7">
    <source>
        <dbReference type="Pfam" id="PF23559"/>
    </source>
</evidence>
<dbReference type="Gene3D" id="3.80.10.10">
    <property type="entry name" value="Ribonuclease Inhibitor"/>
    <property type="match status" value="2"/>
</dbReference>
<dbReference type="Pfam" id="PF23559">
    <property type="entry name" value="WHD_DRP"/>
    <property type="match status" value="1"/>
</dbReference>
<dbReference type="InterPro" id="IPR055414">
    <property type="entry name" value="LRR_R13L4/SHOC2-like"/>
</dbReference>
<evidence type="ECO:0000256" key="3">
    <source>
        <dbReference type="ARBA" id="ARBA00022821"/>
    </source>
</evidence>
<feature type="domain" description="Disease resistance N-terminal" evidence="6">
    <location>
        <begin position="12"/>
        <end position="97"/>
    </location>
</feature>
<dbReference type="EMBL" id="CM001883">
    <property type="protein sequence ID" value="EOY10150.1"/>
    <property type="molecule type" value="Genomic_DNA"/>
</dbReference>
<dbReference type="InterPro" id="IPR002182">
    <property type="entry name" value="NB-ARC"/>
</dbReference>
<dbReference type="InterPro" id="IPR042197">
    <property type="entry name" value="Apaf_helical"/>
</dbReference>